<evidence type="ECO:0000313" key="5">
    <source>
        <dbReference type="Proteomes" id="UP001199319"/>
    </source>
</evidence>
<feature type="active site" description="Proton donor/acceptor" evidence="2">
    <location>
        <position position="138"/>
    </location>
</feature>
<accession>A0AAE3AHJ6</accession>
<proteinExistence type="predicted"/>
<keyword evidence="3" id="KW-1133">Transmembrane helix</keyword>
<evidence type="ECO:0000256" key="2">
    <source>
        <dbReference type="PIRSR" id="PIRSR605754-1"/>
    </source>
</evidence>
<dbReference type="AlphaFoldDB" id="A0AAE3AHJ6"/>
<dbReference type="Proteomes" id="UP001199319">
    <property type="component" value="Unassembled WGS sequence"/>
</dbReference>
<reference evidence="4" key="1">
    <citation type="submission" date="2021-10" db="EMBL/GenBank/DDBJ databases">
        <title>Anaerobic single-cell dispensing facilitates the cultivation of human gut bacteria.</title>
        <authorList>
            <person name="Afrizal A."/>
        </authorList>
    </citation>
    <scope>NUCLEOTIDE SEQUENCE</scope>
    <source>
        <strain evidence="4">CLA-AA-H272</strain>
    </source>
</reference>
<dbReference type="Gene3D" id="2.40.260.10">
    <property type="entry name" value="Sortase"/>
    <property type="match status" value="1"/>
</dbReference>
<dbReference type="Pfam" id="PF04203">
    <property type="entry name" value="Sortase"/>
    <property type="match status" value="1"/>
</dbReference>
<name>A0AAE3AHJ6_9FIRM</name>
<dbReference type="InterPro" id="IPR005754">
    <property type="entry name" value="Sortase"/>
</dbReference>
<dbReference type="EMBL" id="JAJEPW010000069">
    <property type="protein sequence ID" value="MCC2130767.1"/>
    <property type="molecule type" value="Genomic_DNA"/>
</dbReference>
<dbReference type="SUPFAM" id="SSF63817">
    <property type="entry name" value="Sortase"/>
    <property type="match status" value="1"/>
</dbReference>
<evidence type="ECO:0000313" key="4">
    <source>
        <dbReference type="EMBL" id="MCC2130767.1"/>
    </source>
</evidence>
<dbReference type="InterPro" id="IPR023365">
    <property type="entry name" value="Sortase_dom-sf"/>
</dbReference>
<keyword evidence="1" id="KW-0378">Hydrolase</keyword>
<dbReference type="RefSeq" id="WP_302929907.1">
    <property type="nucleotide sequence ID" value="NZ_JAJEPW010000069.1"/>
</dbReference>
<evidence type="ECO:0000256" key="1">
    <source>
        <dbReference type="ARBA" id="ARBA00022801"/>
    </source>
</evidence>
<evidence type="ECO:0000256" key="3">
    <source>
        <dbReference type="SAM" id="Phobius"/>
    </source>
</evidence>
<keyword evidence="5" id="KW-1185">Reference proteome</keyword>
<dbReference type="CDD" id="cd05826">
    <property type="entry name" value="Sortase_B"/>
    <property type="match status" value="1"/>
</dbReference>
<protein>
    <submittedName>
        <fullName evidence="4">Class B sortase</fullName>
    </submittedName>
</protein>
<keyword evidence="3" id="KW-0812">Transmembrane</keyword>
<feature type="transmembrane region" description="Helical" evidence="3">
    <location>
        <begin position="7"/>
        <end position="31"/>
    </location>
</feature>
<gene>
    <name evidence="4" type="ORF">LKD37_14845</name>
</gene>
<comment type="caution">
    <text evidence="4">The sequence shown here is derived from an EMBL/GenBank/DDBJ whole genome shotgun (WGS) entry which is preliminary data.</text>
</comment>
<sequence length="256" mass="29105">MKRPVRILLTVVAVIAVIVCIFCILFIVQYVRGKSVSDKLGSGVRSGQVVEPLDPQDDGKYMAINVDFDSLHDVNPEIYAWIEVPGTNINYAVVQSAADDLFYDDHGVDRSYYSGGSIFSQRYNTTTFQDPVTVLYGHNRQSQTMFAQVNNFADAAFFAKNQKIFVYTPDKVYEYTIFAAYPHSSEHLLLCHDFTDPQQFADYFASLGEAINANYRRELFPQAGDKVLTLSTCYRQNRMQRFLVQGVLTETYDVIK</sequence>
<keyword evidence="3" id="KW-0472">Membrane</keyword>
<organism evidence="4 5">
    <name type="scientific">Brotocaccenecus cirricatena</name>
    <dbReference type="NCBI Taxonomy" id="3064195"/>
    <lineage>
        <taxon>Bacteria</taxon>
        <taxon>Bacillati</taxon>
        <taxon>Bacillota</taxon>
        <taxon>Clostridia</taxon>
        <taxon>Eubacteriales</taxon>
        <taxon>Oscillospiraceae</taxon>
        <taxon>Brotocaccenecus</taxon>
    </lineage>
</organism>
<feature type="active site" description="Acyl-thioester intermediate" evidence="2">
    <location>
        <position position="233"/>
    </location>
</feature>
<dbReference type="InterPro" id="IPR009835">
    <property type="entry name" value="SrtB"/>
</dbReference>
<dbReference type="GO" id="GO:0016787">
    <property type="term" value="F:hydrolase activity"/>
    <property type="evidence" value="ECO:0007669"/>
    <property type="project" value="UniProtKB-KW"/>
</dbReference>